<dbReference type="Pfam" id="PF00685">
    <property type="entry name" value="Sulfotransfer_1"/>
    <property type="match status" value="1"/>
</dbReference>
<keyword evidence="6" id="KW-1185">Reference proteome</keyword>
<dbReference type="PANTHER" id="PTHR11783">
    <property type="entry name" value="SULFOTRANSFERASE SULT"/>
    <property type="match status" value="1"/>
</dbReference>
<organism evidence="5 6">
    <name type="scientific">Nothoprocta pentlandii</name>
    <dbReference type="NCBI Taxonomy" id="2585814"/>
    <lineage>
        <taxon>Eukaryota</taxon>
        <taxon>Metazoa</taxon>
        <taxon>Chordata</taxon>
        <taxon>Craniata</taxon>
        <taxon>Vertebrata</taxon>
        <taxon>Euteleostomi</taxon>
        <taxon>Archelosauria</taxon>
        <taxon>Archosauria</taxon>
        <taxon>Dinosauria</taxon>
        <taxon>Saurischia</taxon>
        <taxon>Theropoda</taxon>
        <taxon>Coelurosauria</taxon>
        <taxon>Aves</taxon>
        <taxon>Palaeognathae</taxon>
        <taxon>Tinamiformes</taxon>
        <taxon>Tinamidae</taxon>
        <taxon>Nothoprocta</taxon>
    </lineage>
</organism>
<evidence type="ECO:0000313" key="6">
    <source>
        <dbReference type="Proteomes" id="UP000538817"/>
    </source>
</evidence>
<evidence type="ECO:0000259" key="4">
    <source>
        <dbReference type="Pfam" id="PF00685"/>
    </source>
</evidence>
<feature type="non-terminal residue" evidence="5">
    <location>
        <position position="317"/>
    </location>
</feature>
<reference evidence="5 6" key="1">
    <citation type="submission" date="2019-09" db="EMBL/GenBank/DDBJ databases">
        <title>Bird 10,000 Genomes (B10K) Project - Family phase.</title>
        <authorList>
            <person name="Zhang G."/>
        </authorList>
    </citation>
    <scope>NUCLEOTIDE SEQUENCE [LARGE SCALE GENOMIC DNA]</scope>
    <source>
        <strain evidence="5">B10K-MSB-04</strain>
    </source>
</reference>
<dbReference type="Proteomes" id="UP000538817">
    <property type="component" value="Unassembled WGS sequence"/>
</dbReference>
<evidence type="ECO:0000256" key="1">
    <source>
        <dbReference type="ARBA" id="ARBA00005771"/>
    </source>
</evidence>
<dbReference type="SUPFAM" id="SSF52540">
    <property type="entry name" value="P-loop containing nucleoside triphosphate hydrolases"/>
    <property type="match status" value="1"/>
</dbReference>
<proteinExistence type="inferred from homology"/>
<dbReference type="Gene3D" id="3.40.50.300">
    <property type="entry name" value="P-loop containing nucleotide triphosphate hydrolases"/>
    <property type="match status" value="1"/>
</dbReference>
<gene>
    <name evidence="5" type="primary">Sult6b1_1</name>
    <name evidence="5" type="ORF">NOTPEN_R13458</name>
</gene>
<dbReference type="InterPro" id="IPR000863">
    <property type="entry name" value="Sulfotransferase_dom"/>
</dbReference>
<dbReference type="GO" id="GO:0008146">
    <property type="term" value="F:sulfotransferase activity"/>
    <property type="evidence" value="ECO:0007669"/>
    <property type="project" value="InterPro"/>
</dbReference>
<feature type="domain" description="Sulfotransferase" evidence="4">
    <location>
        <begin position="62"/>
        <end position="302"/>
    </location>
</feature>
<accession>A0A7K6ZYN3</accession>
<protein>
    <recommendedName>
        <fullName evidence="3">Sulfotransferase</fullName>
        <ecNumber evidence="3">2.8.2.-</ecNumber>
    </recommendedName>
</protein>
<feature type="non-terminal residue" evidence="5">
    <location>
        <position position="1"/>
    </location>
</feature>
<evidence type="ECO:0000256" key="3">
    <source>
        <dbReference type="RuleBase" id="RU361155"/>
    </source>
</evidence>
<dbReference type="AlphaFoldDB" id="A0A7K6ZYN3"/>
<dbReference type="EC" id="2.8.2.-" evidence="3"/>
<comment type="similarity">
    <text evidence="1 3">Belongs to the sulfotransferase 1 family.</text>
</comment>
<comment type="caution">
    <text evidence="5">The sequence shown here is derived from an EMBL/GenBank/DDBJ whole genome shotgun (WGS) entry which is preliminary data.</text>
</comment>
<sequence length="317" mass="36839">SKEKRMAKPKTALADVLEKSMIAADTLERKDLIFTYKGTVYPTTLCTPEIFKAMESFEARRDDVILAGFPKSGTNWFGQILSDLIATAAKKNKNAINNHDDVPEEFPYLEIGDPEKYERMKKLPPRRLIRTHMAPQKLPESIFKNKAKILLLLRNPKDLATSYYHFSLVFSPFPSYESWDCFFKDFMAGKVPWGSYFNYLSEWNKYIDNENVMPIGFEDVKENTYLGVKKIVEFFEFPLNEAEIHAVVQRSSFQSMKKNSKETHGAFGDVLFRKGGVSDWRNLFTEKHNLEMDKMYKEHLEAIPLGKRLKYDVYCKA</sequence>
<evidence type="ECO:0000313" key="5">
    <source>
        <dbReference type="EMBL" id="NWX88806.1"/>
    </source>
</evidence>
<keyword evidence="2 3" id="KW-0808">Transferase</keyword>
<dbReference type="InterPro" id="IPR027417">
    <property type="entry name" value="P-loop_NTPase"/>
</dbReference>
<name>A0A7K6ZYN3_9AVES</name>
<dbReference type="EMBL" id="VZSG01000427">
    <property type="protein sequence ID" value="NWX88806.1"/>
    <property type="molecule type" value="Genomic_DNA"/>
</dbReference>
<evidence type="ECO:0000256" key="2">
    <source>
        <dbReference type="ARBA" id="ARBA00022679"/>
    </source>
</evidence>